<dbReference type="Proteomes" id="UP001460270">
    <property type="component" value="Unassembled WGS sequence"/>
</dbReference>
<sequence>MCYCISVVRSGRYQSVALLSGAGRPQAQTFSSSAEATADTGQRQYRRSPLDVIMNQIRRKRSDRRPLGRFLSWASDRTVIKEDENEKKVQNPEAADGEHELGWGRVRAFLHKLGSEAQRGRINLSHCDLTATDLLELGTLLHYVPLLEDLDLSWNDLIGGSLRALTSHLHHMNCLSALKLNGCRLNHQDICALGEALRLLPSVEVLDLSWNGALGGGGFQGLVGKLQPSLTELHLVSCELTAADGSSLGETLSSLPCLSVLDLSCNPKFTDGVRDMSSALSKTTALRTLRLQGVGLDHHSLQALGEALQFVPSLRLLDLSCNKGLSGHLSLLSSHLSHLTLLESLDLHLSKLTCSDVQALVQVLPSLISLTELNLSSNQELGQTVHALIPALPLTHMRNLPLDNCHLSHESYTALVVAVPYLRCVDLSWCKVVGGRLSLLLAVLQPSVIQELRLSSCDLTTDDIQHMASACRDGFLSSLKVLDLSYNGSVGSKGWSSLLTSGGLDSLEELDLSLRPFTSASCSDWLPALLRALPRLTALRRLGLQRWTIGEKEKLQLDHSLKKRTVFLEMDTEETNQDKEIQSEE</sequence>
<dbReference type="SMART" id="SM00368">
    <property type="entry name" value="LRR_RI"/>
    <property type="match status" value="6"/>
</dbReference>
<dbReference type="Gene3D" id="3.80.10.10">
    <property type="entry name" value="Ribonuclease Inhibitor"/>
    <property type="match status" value="2"/>
</dbReference>
<dbReference type="SUPFAM" id="SSF52047">
    <property type="entry name" value="RNI-like"/>
    <property type="match status" value="2"/>
</dbReference>
<proteinExistence type="predicted"/>
<dbReference type="InterPro" id="IPR042419">
    <property type="entry name" value="LRC31"/>
</dbReference>
<gene>
    <name evidence="1" type="ORF">WMY93_031189</name>
</gene>
<dbReference type="EMBL" id="JBBPFD010000577">
    <property type="protein sequence ID" value="KAK7878192.1"/>
    <property type="molecule type" value="Genomic_DNA"/>
</dbReference>
<keyword evidence="2" id="KW-1185">Reference proteome</keyword>
<protein>
    <recommendedName>
        <fullName evidence="3">Leucine rich repeat containing 31</fullName>
    </recommendedName>
</protein>
<dbReference type="Pfam" id="PF13516">
    <property type="entry name" value="LRR_6"/>
    <property type="match status" value="3"/>
</dbReference>
<evidence type="ECO:0000313" key="2">
    <source>
        <dbReference type="Proteomes" id="UP001460270"/>
    </source>
</evidence>
<evidence type="ECO:0000313" key="1">
    <source>
        <dbReference type="EMBL" id="KAK7878192.1"/>
    </source>
</evidence>
<organism evidence="1 2">
    <name type="scientific">Mugilogobius chulae</name>
    <name type="common">yellowstripe goby</name>
    <dbReference type="NCBI Taxonomy" id="88201"/>
    <lineage>
        <taxon>Eukaryota</taxon>
        <taxon>Metazoa</taxon>
        <taxon>Chordata</taxon>
        <taxon>Craniata</taxon>
        <taxon>Vertebrata</taxon>
        <taxon>Euteleostomi</taxon>
        <taxon>Actinopterygii</taxon>
        <taxon>Neopterygii</taxon>
        <taxon>Teleostei</taxon>
        <taxon>Neoteleostei</taxon>
        <taxon>Acanthomorphata</taxon>
        <taxon>Gobiaria</taxon>
        <taxon>Gobiiformes</taxon>
        <taxon>Gobioidei</taxon>
        <taxon>Gobiidae</taxon>
        <taxon>Gobionellinae</taxon>
        <taxon>Mugilogobius</taxon>
    </lineage>
</organism>
<dbReference type="InterPro" id="IPR001611">
    <property type="entry name" value="Leu-rich_rpt"/>
</dbReference>
<comment type="caution">
    <text evidence="1">The sequence shown here is derived from an EMBL/GenBank/DDBJ whole genome shotgun (WGS) entry which is preliminary data.</text>
</comment>
<accession>A0AAW0MMA4</accession>
<dbReference type="AlphaFoldDB" id="A0AAW0MMA4"/>
<dbReference type="PANTHER" id="PTHR24109:SF3">
    <property type="entry name" value="LEUCINE-RICH REPEAT-CONTAINING PROTEIN 31"/>
    <property type="match status" value="1"/>
</dbReference>
<reference evidence="2" key="1">
    <citation type="submission" date="2024-04" db="EMBL/GenBank/DDBJ databases">
        <title>Salinicola lusitanus LLJ914,a marine bacterium isolated from the Okinawa Trough.</title>
        <authorList>
            <person name="Li J."/>
        </authorList>
    </citation>
    <scope>NUCLEOTIDE SEQUENCE [LARGE SCALE GENOMIC DNA]</scope>
</reference>
<dbReference type="InterPro" id="IPR032675">
    <property type="entry name" value="LRR_dom_sf"/>
</dbReference>
<evidence type="ECO:0008006" key="3">
    <source>
        <dbReference type="Google" id="ProtNLM"/>
    </source>
</evidence>
<dbReference type="PANTHER" id="PTHR24109">
    <property type="entry name" value="LEUCINE-RICH REPEAT-CONTAINING PROTEIN 31"/>
    <property type="match status" value="1"/>
</dbReference>
<name>A0AAW0MMA4_9GOBI</name>